<dbReference type="GO" id="GO:0003723">
    <property type="term" value="F:RNA binding"/>
    <property type="evidence" value="ECO:0007669"/>
    <property type="project" value="UniProtKB-KW"/>
</dbReference>
<organism evidence="5">
    <name type="scientific">Chrysotila carterae</name>
    <name type="common">Marine alga</name>
    <name type="synonym">Syracosphaera carterae</name>
    <dbReference type="NCBI Taxonomy" id="13221"/>
    <lineage>
        <taxon>Eukaryota</taxon>
        <taxon>Haptista</taxon>
        <taxon>Haptophyta</taxon>
        <taxon>Prymnesiophyceae</taxon>
        <taxon>Isochrysidales</taxon>
        <taxon>Isochrysidaceae</taxon>
        <taxon>Chrysotila</taxon>
    </lineage>
</organism>
<dbReference type="EMBL" id="HBIZ01005141">
    <property type="protein sequence ID" value="CAE0750339.1"/>
    <property type="molecule type" value="Transcribed_RNA"/>
</dbReference>
<evidence type="ECO:0000256" key="2">
    <source>
        <dbReference type="ARBA" id="ARBA00022884"/>
    </source>
</evidence>
<name>A0A7S4B106_CHRCT</name>
<feature type="compositionally biased region" description="Basic and acidic residues" evidence="3">
    <location>
        <begin position="157"/>
        <end position="166"/>
    </location>
</feature>
<evidence type="ECO:0000256" key="1">
    <source>
        <dbReference type="ARBA" id="ARBA00007340"/>
    </source>
</evidence>
<comment type="similarity">
    <text evidence="1">Belongs to the EIF1AD family.</text>
</comment>
<dbReference type="PANTHER" id="PTHR21641:SF0">
    <property type="entry name" value="RNA-BINDING PROTEIN EIF1AD-RELATED"/>
    <property type="match status" value="1"/>
</dbReference>
<protein>
    <recommendedName>
        <fullName evidence="4">S1-like domain-containing protein</fullName>
    </recommendedName>
</protein>
<dbReference type="AlphaFoldDB" id="A0A7S4B106"/>
<dbReference type="GO" id="GO:0005634">
    <property type="term" value="C:nucleus"/>
    <property type="evidence" value="ECO:0007669"/>
    <property type="project" value="TreeGrafter"/>
</dbReference>
<feature type="compositionally biased region" description="Acidic residues" evidence="3">
    <location>
        <begin position="133"/>
        <end position="148"/>
    </location>
</feature>
<feature type="domain" description="S1-like" evidence="4">
    <location>
        <begin position="21"/>
        <end position="71"/>
    </location>
</feature>
<dbReference type="Pfam" id="PF01176">
    <property type="entry name" value="eIF-1a"/>
    <property type="match status" value="1"/>
</dbReference>
<evidence type="ECO:0000256" key="3">
    <source>
        <dbReference type="SAM" id="MobiDB-lite"/>
    </source>
</evidence>
<reference evidence="5" key="1">
    <citation type="submission" date="2021-01" db="EMBL/GenBank/DDBJ databases">
        <authorList>
            <person name="Corre E."/>
            <person name="Pelletier E."/>
            <person name="Niang G."/>
            <person name="Scheremetjew M."/>
            <person name="Finn R."/>
            <person name="Kale V."/>
            <person name="Holt S."/>
            <person name="Cochrane G."/>
            <person name="Meng A."/>
            <person name="Brown T."/>
            <person name="Cohen L."/>
        </authorList>
    </citation>
    <scope>NUCLEOTIDE SEQUENCE</scope>
    <source>
        <strain evidence="5">CCMP645</strain>
    </source>
</reference>
<dbReference type="InterPro" id="IPR006196">
    <property type="entry name" value="RNA-binding_domain_S1_IF1"/>
</dbReference>
<sequence>MGRGKRVEHVLCDFPEPTADQCVVRVTAINGGNLVSASDANGMSYLCRIPAKYHNVFWVKIGGYLIVDKLPDASNDENAQKLHSTVQHFLFRDQIRNLQNKSLWPAQFEEIEGKAGRDDDMLRRNPNHRIGGDSEEEGESENDDDSSEGDFGSGDGGQEHAMHEAATDAAGNRV</sequence>
<evidence type="ECO:0000259" key="4">
    <source>
        <dbReference type="Pfam" id="PF01176"/>
    </source>
</evidence>
<accession>A0A7S4B106</accession>
<dbReference type="InterPro" id="IPR039294">
    <property type="entry name" value="EIF1AD"/>
</dbReference>
<evidence type="ECO:0000313" key="5">
    <source>
        <dbReference type="EMBL" id="CAE0750339.1"/>
    </source>
</evidence>
<dbReference type="PANTHER" id="PTHR21641">
    <property type="entry name" value="TRANSLATION INITIATION FACTOR-RELATED"/>
    <property type="match status" value="1"/>
</dbReference>
<dbReference type="SUPFAM" id="SSF50249">
    <property type="entry name" value="Nucleic acid-binding proteins"/>
    <property type="match status" value="1"/>
</dbReference>
<dbReference type="InterPro" id="IPR012340">
    <property type="entry name" value="NA-bd_OB-fold"/>
</dbReference>
<feature type="region of interest" description="Disordered" evidence="3">
    <location>
        <begin position="115"/>
        <end position="174"/>
    </location>
</feature>
<proteinExistence type="inferred from homology"/>
<dbReference type="InterPro" id="IPR001253">
    <property type="entry name" value="TIF_eIF-1A"/>
</dbReference>
<dbReference type="Gene3D" id="2.40.50.140">
    <property type="entry name" value="Nucleic acid-binding proteins"/>
    <property type="match status" value="1"/>
</dbReference>
<gene>
    <name evidence="5" type="ORF">PCAR00345_LOCUS2924</name>
</gene>
<dbReference type="GO" id="GO:0003743">
    <property type="term" value="F:translation initiation factor activity"/>
    <property type="evidence" value="ECO:0007669"/>
    <property type="project" value="InterPro"/>
</dbReference>
<dbReference type="SMART" id="SM00652">
    <property type="entry name" value="eIF1a"/>
    <property type="match status" value="1"/>
</dbReference>
<keyword evidence="2" id="KW-0694">RNA-binding</keyword>